<dbReference type="EMBL" id="CM000782">
    <property type="protein sequence ID" value="AQK83848.1"/>
    <property type="molecule type" value="Genomic_DNA"/>
</dbReference>
<dbReference type="AlphaFoldDB" id="A0A1D6LXE7"/>
<gene>
    <name evidence="1" type="ORF">ZEAMMB73_Zm00001d037385</name>
</gene>
<name>A0A1D6LXE7_MAIZE</name>
<evidence type="ECO:0000313" key="1">
    <source>
        <dbReference type="EMBL" id="AQK83848.1"/>
    </source>
</evidence>
<dbReference type="PANTHER" id="PTHR47382:SF3">
    <property type="entry name" value="ADENINE NUCLEOTIDE ALPHA HYDROLASES-LIKE SUPERFAMILY PROTEIN"/>
    <property type="match status" value="1"/>
</dbReference>
<reference evidence="1" key="1">
    <citation type="submission" date="2015-12" db="EMBL/GenBank/DDBJ databases">
        <title>Update maize B73 reference genome by single molecule sequencing technologies.</title>
        <authorList>
            <consortium name="Maize Genome Sequencing Project"/>
            <person name="Ware D."/>
        </authorList>
    </citation>
    <scope>NUCLEOTIDE SEQUENCE</scope>
    <source>
        <tissue evidence="1">Seedling</tissue>
    </source>
</reference>
<protein>
    <submittedName>
        <fullName evidence="1">Adenine nucleotide alpha hydrolase-like superfamily protein</fullName>
    </submittedName>
</protein>
<dbReference type="ExpressionAtlas" id="A0A1D6LXE7">
    <property type="expression patterns" value="baseline and differential"/>
</dbReference>
<keyword evidence="1" id="KW-0378">Hydrolase</keyword>
<dbReference type="PANTHER" id="PTHR47382">
    <property type="entry name" value="U-BOX DOMAIN-CONTAINING PROTEIN 52-LIKE"/>
    <property type="match status" value="1"/>
</dbReference>
<proteinExistence type="predicted"/>
<accession>A0A1D6LXE7</accession>
<organism evidence="1">
    <name type="scientific">Zea mays</name>
    <name type="common">Maize</name>
    <dbReference type="NCBI Taxonomy" id="4577"/>
    <lineage>
        <taxon>Eukaryota</taxon>
        <taxon>Viridiplantae</taxon>
        <taxon>Streptophyta</taxon>
        <taxon>Embryophyta</taxon>
        <taxon>Tracheophyta</taxon>
        <taxon>Spermatophyta</taxon>
        <taxon>Magnoliopsida</taxon>
        <taxon>Liliopsida</taxon>
        <taxon>Poales</taxon>
        <taxon>Poaceae</taxon>
        <taxon>PACMAD clade</taxon>
        <taxon>Panicoideae</taxon>
        <taxon>Andropogonodae</taxon>
        <taxon>Andropogoneae</taxon>
        <taxon>Tripsacinae</taxon>
        <taxon>Zea</taxon>
    </lineage>
</organism>
<dbReference type="GO" id="GO:0016787">
    <property type="term" value="F:hydrolase activity"/>
    <property type="evidence" value="ECO:0007669"/>
    <property type="project" value="UniProtKB-KW"/>
</dbReference>
<sequence>MAEAGGGGVDQDAGSLPSHTNGVGGGGSSTWEIEELEPDDGRPPRSVPVADDVYVAVGSGGSSMAALSWALRRLAKPRSFVYLVHVFPVVTSIPTPLVFPDWGSRSNCFLDPKF</sequence>